<feature type="region of interest" description="Disordered" evidence="1">
    <location>
        <begin position="307"/>
        <end position="332"/>
    </location>
</feature>
<feature type="compositionally biased region" description="Basic and acidic residues" evidence="1">
    <location>
        <begin position="8"/>
        <end position="22"/>
    </location>
</feature>
<accession>A0A7C8JBD4</accession>
<dbReference type="EMBL" id="WIQW01000021">
    <property type="protein sequence ID" value="KAF3102395.1"/>
    <property type="molecule type" value="Genomic_DNA"/>
</dbReference>
<sequence length="406" mass="44895">MSVYIHIPRHDDQTNHKKEKKEKKDYTCMKSAIFGVKKNNILIFFFFRNDLPPTRGGVIILYIFSKIRNSRKSISSSPSLSVSNEPITATTTTTTTVVSATQSPTTPTSTSIPGAESHLWTSSTTTFEPVAEWQKDVGATFPSEPVIVDIDDGDVDVDMDMVMDMDVDIDVSHHDIMMSTLTTTTTTTTQTVVTPSEQQEWRNTIDAQVEEGRKQLEMTTIQIERVEEVIKPAKRYIPTKITAYFPSSPVLSIPVHLRPSSADIIVSTSKSRRNSLKQLEAGEINEEEEERKQRELLEELARSLSSVSIRTTRSTRTQTSTQVVKGKPPPIGIGMMMGFKSVKSESASTSPRLKGKEVDFSMAPTKITKRGVITGARGGAITGRGRGAVMKRRNSGGSYRGETISL</sequence>
<evidence type="ECO:0000313" key="2">
    <source>
        <dbReference type="EMBL" id="KAF3102395.1"/>
    </source>
</evidence>
<evidence type="ECO:0000256" key="1">
    <source>
        <dbReference type="SAM" id="MobiDB-lite"/>
    </source>
</evidence>
<feature type="compositionally biased region" description="Low complexity" evidence="1">
    <location>
        <begin position="92"/>
        <end position="113"/>
    </location>
</feature>
<proteinExistence type="predicted"/>
<feature type="region of interest" description="Disordered" evidence="1">
    <location>
        <begin position="1"/>
        <end position="22"/>
    </location>
</feature>
<comment type="caution">
    <text evidence="2">The sequence shown here is derived from an EMBL/GenBank/DDBJ whole genome shotgun (WGS) entry which is preliminary data.</text>
</comment>
<dbReference type="AlphaFoldDB" id="A0A7C8JBD4"/>
<reference evidence="2 3" key="1">
    <citation type="submission" date="2019-06" db="EMBL/GenBank/DDBJ databases">
        <authorList>
            <person name="Palmer J.M."/>
        </authorList>
    </citation>
    <scope>NUCLEOTIDE SEQUENCE [LARGE SCALE GENOMIC DNA]</scope>
    <source>
        <strain evidence="2 3">TWF102</strain>
    </source>
</reference>
<evidence type="ECO:0000313" key="3">
    <source>
        <dbReference type="Proteomes" id="UP000475325"/>
    </source>
</evidence>
<organism evidence="2 3">
    <name type="scientific">Orbilia oligospora</name>
    <name type="common">Nematode-trapping fungus</name>
    <name type="synonym">Arthrobotrys oligospora</name>
    <dbReference type="NCBI Taxonomy" id="2813651"/>
    <lineage>
        <taxon>Eukaryota</taxon>
        <taxon>Fungi</taxon>
        <taxon>Dikarya</taxon>
        <taxon>Ascomycota</taxon>
        <taxon>Pezizomycotina</taxon>
        <taxon>Orbiliomycetes</taxon>
        <taxon>Orbiliales</taxon>
        <taxon>Orbiliaceae</taxon>
        <taxon>Orbilia</taxon>
    </lineage>
</organism>
<feature type="region of interest" description="Disordered" evidence="1">
    <location>
        <begin position="92"/>
        <end position="118"/>
    </location>
</feature>
<feature type="compositionally biased region" description="Low complexity" evidence="1">
    <location>
        <begin position="307"/>
        <end position="321"/>
    </location>
</feature>
<gene>
    <name evidence="2" type="ORF">TWF102_004595</name>
</gene>
<name>A0A7C8JBD4_ORBOL</name>
<dbReference type="Proteomes" id="UP000475325">
    <property type="component" value="Unassembled WGS sequence"/>
</dbReference>
<protein>
    <submittedName>
        <fullName evidence="2">Uncharacterized protein</fullName>
    </submittedName>
</protein>